<feature type="region of interest" description="Disordered" evidence="10">
    <location>
        <begin position="1"/>
        <end position="48"/>
    </location>
</feature>
<dbReference type="InterPro" id="IPR020428">
    <property type="entry name" value="PFA-DSPs"/>
</dbReference>
<keyword evidence="4" id="KW-0963">Cytoplasm</keyword>
<dbReference type="EMBL" id="PUHQ01000163">
    <property type="protein sequence ID" value="KAG0654059.1"/>
    <property type="molecule type" value="Genomic_DNA"/>
</dbReference>
<dbReference type="Gene3D" id="3.90.190.10">
    <property type="entry name" value="Protein tyrosine phosphatase superfamily"/>
    <property type="match status" value="1"/>
</dbReference>
<name>A0A9P7B1U6_RHOMI</name>
<evidence type="ECO:0000256" key="8">
    <source>
        <dbReference type="ARBA" id="ARBA00039934"/>
    </source>
</evidence>
<feature type="domain" description="Tyrosine-protein phosphatase" evidence="11">
    <location>
        <begin position="87"/>
        <end position="236"/>
    </location>
</feature>
<evidence type="ECO:0000256" key="10">
    <source>
        <dbReference type="SAM" id="MobiDB-lite"/>
    </source>
</evidence>
<reference evidence="12 13" key="1">
    <citation type="submission" date="2020-11" db="EMBL/GenBank/DDBJ databases">
        <title>Kefir isolates.</title>
        <authorList>
            <person name="Marcisauskas S."/>
            <person name="Kim Y."/>
            <person name="Blasche S."/>
        </authorList>
    </citation>
    <scope>NUCLEOTIDE SEQUENCE [LARGE SCALE GENOMIC DNA]</scope>
    <source>
        <strain evidence="12 13">KR</strain>
    </source>
</reference>
<evidence type="ECO:0000256" key="5">
    <source>
        <dbReference type="ARBA" id="ARBA00022801"/>
    </source>
</evidence>
<dbReference type="InterPro" id="IPR029021">
    <property type="entry name" value="Prot-tyrosine_phosphatase-like"/>
</dbReference>
<evidence type="ECO:0000256" key="1">
    <source>
        <dbReference type="ARBA" id="ARBA00004496"/>
    </source>
</evidence>
<evidence type="ECO:0000256" key="6">
    <source>
        <dbReference type="ARBA" id="ARBA00022912"/>
    </source>
</evidence>
<comment type="function">
    <text evidence="7">Putative tyrosine-protein phosphatase required for protection against superoxide stress.</text>
</comment>
<dbReference type="PRINTS" id="PR01911">
    <property type="entry name" value="PFDSPHPHTASE"/>
</dbReference>
<dbReference type="AlphaFoldDB" id="A0A9P7B1U6"/>
<evidence type="ECO:0000256" key="2">
    <source>
        <dbReference type="ARBA" id="ARBA00009580"/>
    </source>
</evidence>
<dbReference type="OrthoDB" id="6375174at2759"/>
<accession>A0A9P7B1U6</accession>
<keyword evidence="6" id="KW-0904">Protein phosphatase</keyword>
<comment type="subcellular location">
    <subcellularLocation>
        <location evidence="1">Cytoplasm</location>
    </subcellularLocation>
</comment>
<keyword evidence="5" id="KW-0378">Hydrolase</keyword>
<gene>
    <name evidence="12" type="primary">OCA1</name>
    <name evidence="12" type="ORF">C6P46_001995</name>
</gene>
<dbReference type="GO" id="GO:0004725">
    <property type="term" value="F:protein tyrosine phosphatase activity"/>
    <property type="evidence" value="ECO:0007669"/>
    <property type="project" value="UniProtKB-EC"/>
</dbReference>
<dbReference type="SUPFAM" id="SSF52799">
    <property type="entry name" value="(Phosphotyrosine protein) phosphatases II"/>
    <property type="match status" value="1"/>
</dbReference>
<evidence type="ECO:0000256" key="4">
    <source>
        <dbReference type="ARBA" id="ARBA00022490"/>
    </source>
</evidence>
<evidence type="ECO:0000313" key="13">
    <source>
        <dbReference type="Proteomes" id="UP000777482"/>
    </source>
</evidence>
<dbReference type="EC" id="3.1.3.48" evidence="3"/>
<proteinExistence type="inferred from homology"/>
<dbReference type="InterPro" id="IPR004861">
    <property type="entry name" value="Siw14-like"/>
</dbReference>
<evidence type="ECO:0000256" key="7">
    <source>
        <dbReference type="ARBA" id="ARBA00037204"/>
    </source>
</evidence>
<evidence type="ECO:0000256" key="9">
    <source>
        <dbReference type="ARBA" id="ARBA00051722"/>
    </source>
</evidence>
<dbReference type="GO" id="GO:0005737">
    <property type="term" value="C:cytoplasm"/>
    <property type="evidence" value="ECO:0007669"/>
    <property type="project" value="UniProtKB-SubCell"/>
</dbReference>
<dbReference type="Proteomes" id="UP000777482">
    <property type="component" value="Unassembled WGS sequence"/>
</dbReference>
<dbReference type="InterPro" id="IPR020422">
    <property type="entry name" value="TYR_PHOSPHATASE_DUAL_dom"/>
</dbReference>
<dbReference type="FunFam" id="3.90.190.10:FF:000035">
    <property type="entry name" value="Tyrosine phosphatase, putative"/>
    <property type="match status" value="1"/>
</dbReference>
<sequence length="249" mass="27197">MPVLHPTDSEEAPAAAVVDAHATESSSSPPSRATAEPPTTAAKRMTTSAGETVETIACGHALTLADGSRVALCRVRPSKRCFIPPPQFGLVCEGLVRSGQPTEVNFPFLAKLNLKTVVWLAPEVPSDPFLDFLKENNIAWHHVGADEFLATYDPLSEEAVLEALELILDPANVPCAVMCNQGRHRTGVVVGVLRKLQRWNLVSILEEYRRYAGPKVRVNNEQFIELFQVEVIRVPPPPPLEHLSTAEAQ</sequence>
<organism evidence="12 13">
    <name type="scientific">Rhodotorula mucilaginosa</name>
    <name type="common">Yeast</name>
    <name type="synonym">Rhodotorula rubra</name>
    <dbReference type="NCBI Taxonomy" id="5537"/>
    <lineage>
        <taxon>Eukaryota</taxon>
        <taxon>Fungi</taxon>
        <taxon>Dikarya</taxon>
        <taxon>Basidiomycota</taxon>
        <taxon>Pucciniomycotina</taxon>
        <taxon>Microbotryomycetes</taxon>
        <taxon>Sporidiobolales</taxon>
        <taxon>Sporidiobolaceae</taxon>
        <taxon>Rhodotorula</taxon>
    </lineage>
</organism>
<evidence type="ECO:0000256" key="3">
    <source>
        <dbReference type="ARBA" id="ARBA00013064"/>
    </source>
</evidence>
<comment type="catalytic activity">
    <reaction evidence="9">
        <text>O-phospho-L-tyrosyl-[protein] + H2O = L-tyrosyl-[protein] + phosphate</text>
        <dbReference type="Rhea" id="RHEA:10684"/>
        <dbReference type="Rhea" id="RHEA-COMP:10136"/>
        <dbReference type="Rhea" id="RHEA-COMP:20101"/>
        <dbReference type="ChEBI" id="CHEBI:15377"/>
        <dbReference type="ChEBI" id="CHEBI:43474"/>
        <dbReference type="ChEBI" id="CHEBI:46858"/>
        <dbReference type="ChEBI" id="CHEBI:61978"/>
        <dbReference type="EC" id="3.1.3.48"/>
    </reaction>
</comment>
<dbReference type="Pfam" id="PF03162">
    <property type="entry name" value="Y_phosphatase2"/>
    <property type="match status" value="1"/>
</dbReference>
<comment type="caution">
    <text evidence="12">The sequence shown here is derived from an EMBL/GenBank/DDBJ whole genome shotgun (WGS) entry which is preliminary data.</text>
</comment>
<evidence type="ECO:0000259" key="11">
    <source>
        <dbReference type="PROSITE" id="PS50054"/>
    </source>
</evidence>
<dbReference type="PANTHER" id="PTHR31126:SF8">
    <property type="entry name" value="TYROSINE-PROTEIN PHOSPHATASE OCA1-RELATED"/>
    <property type="match status" value="1"/>
</dbReference>
<dbReference type="PANTHER" id="PTHR31126">
    <property type="entry name" value="TYROSINE-PROTEIN PHOSPHATASE"/>
    <property type="match status" value="1"/>
</dbReference>
<dbReference type="CDD" id="cd14531">
    <property type="entry name" value="PFA-DSP_Oca1"/>
    <property type="match status" value="1"/>
</dbReference>
<evidence type="ECO:0000313" key="12">
    <source>
        <dbReference type="EMBL" id="KAG0654059.1"/>
    </source>
</evidence>
<protein>
    <recommendedName>
        <fullName evidence="8">Putative tyrosine-protein phosphatase OCA1</fullName>
        <ecNumber evidence="3">3.1.3.48</ecNumber>
    </recommendedName>
</protein>
<comment type="similarity">
    <text evidence="2">Belongs to the protein-tyrosine phosphatase family.</text>
</comment>
<dbReference type="PROSITE" id="PS50054">
    <property type="entry name" value="TYR_PHOSPHATASE_DUAL"/>
    <property type="match status" value="1"/>
</dbReference>
<keyword evidence="13" id="KW-1185">Reference proteome</keyword>